<comment type="caution">
    <text evidence="1">The sequence shown here is derived from an EMBL/GenBank/DDBJ whole genome shotgun (WGS) entry which is preliminary data.</text>
</comment>
<reference evidence="2" key="1">
    <citation type="submission" date="2019-06" db="EMBL/GenBank/DDBJ databases">
        <authorList>
            <person name="Broberg M."/>
        </authorList>
    </citation>
    <scope>NUCLEOTIDE SEQUENCE [LARGE SCALE GENOMIC DNA]</scope>
</reference>
<keyword evidence="2" id="KW-1185">Reference proteome</keyword>
<dbReference type="EMBL" id="CABFOC020000046">
    <property type="protein sequence ID" value="CAH0054122.1"/>
    <property type="molecule type" value="Genomic_DNA"/>
</dbReference>
<evidence type="ECO:0000313" key="1">
    <source>
        <dbReference type="EMBL" id="CAH0054122.1"/>
    </source>
</evidence>
<reference evidence="1 2" key="2">
    <citation type="submission" date="2021-10" db="EMBL/GenBank/DDBJ databases">
        <authorList>
            <person name="Piombo E."/>
        </authorList>
    </citation>
    <scope>NUCLEOTIDE SEQUENCE [LARGE SCALE GENOMIC DNA]</scope>
</reference>
<gene>
    <name evidence="1" type="ORF">CSOL1703_00015315</name>
</gene>
<proteinExistence type="predicted"/>
<accession>A0A9N9ZD80</accession>
<protein>
    <submittedName>
        <fullName evidence="1">Uncharacterized protein</fullName>
    </submittedName>
</protein>
<dbReference type="AlphaFoldDB" id="A0A9N9ZD80"/>
<evidence type="ECO:0000313" key="2">
    <source>
        <dbReference type="Proteomes" id="UP000775872"/>
    </source>
</evidence>
<sequence>MGYITVANITRTQLEKSSFAIAGAISDLTHRPSDLPLNLDVFAHFFAVNDGRTSIGDVYYANFLASRNISSTPEAAPTEGTTVINIPNPGTTTTHPLVDGTENLLQIAAAENTVDVEESADILAERISAPSCAEATHADLENVLNYTGSLESNDSAVEDGLDGTDEGETGADDLEWGRYIHLHEVFASANPKSDIYHRLCLLEVETFEMAKEIGDNQRTQHHIEDGQITMLVFEISQRHRDCTDKVVDFFLC</sequence>
<organism evidence="1 2">
    <name type="scientific">Clonostachys solani</name>
    <dbReference type="NCBI Taxonomy" id="160281"/>
    <lineage>
        <taxon>Eukaryota</taxon>
        <taxon>Fungi</taxon>
        <taxon>Dikarya</taxon>
        <taxon>Ascomycota</taxon>
        <taxon>Pezizomycotina</taxon>
        <taxon>Sordariomycetes</taxon>
        <taxon>Hypocreomycetidae</taxon>
        <taxon>Hypocreales</taxon>
        <taxon>Bionectriaceae</taxon>
        <taxon>Clonostachys</taxon>
    </lineage>
</organism>
<name>A0A9N9ZD80_9HYPO</name>
<dbReference type="Proteomes" id="UP000775872">
    <property type="component" value="Unassembled WGS sequence"/>
</dbReference>
<dbReference type="OrthoDB" id="10480067at2759"/>